<feature type="region of interest" description="Disordered" evidence="1">
    <location>
        <begin position="286"/>
        <end position="336"/>
    </location>
</feature>
<accession>A0ABR4CF09</accession>
<comment type="caution">
    <text evidence="2">The sequence shown here is derived from an EMBL/GenBank/DDBJ whole genome shotgun (WGS) entry which is preliminary data.</text>
</comment>
<keyword evidence="3" id="KW-1185">Reference proteome</keyword>
<reference evidence="2 3" key="1">
    <citation type="journal article" date="2024" name="Commun. Biol.">
        <title>Comparative genomic analysis of thermophilic fungi reveals convergent evolutionary adaptations and gene losses.</title>
        <authorList>
            <person name="Steindorff A.S."/>
            <person name="Aguilar-Pontes M.V."/>
            <person name="Robinson A.J."/>
            <person name="Andreopoulos B."/>
            <person name="LaButti K."/>
            <person name="Kuo A."/>
            <person name="Mondo S."/>
            <person name="Riley R."/>
            <person name="Otillar R."/>
            <person name="Haridas S."/>
            <person name="Lipzen A."/>
            <person name="Grimwood J."/>
            <person name="Schmutz J."/>
            <person name="Clum A."/>
            <person name="Reid I.D."/>
            <person name="Moisan M.C."/>
            <person name="Butler G."/>
            <person name="Nguyen T.T.M."/>
            <person name="Dewar K."/>
            <person name="Conant G."/>
            <person name="Drula E."/>
            <person name="Henrissat B."/>
            <person name="Hansel C."/>
            <person name="Singer S."/>
            <person name="Hutchinson M.I."/>
            <person name="de Vries R.P."/>
            <person name="Natvig D.O."/>
            <person name="Powell A.J."/>
            <person name="Tsang A."/>
            <person name="Grigoriev I.V."/>
        </authorList>
    </citation>
    <scope>NUCLEOTIDE SEQUENCE [LARGE SCALE GENOMIC DNA]</scope>
    <source>
        <strain evidence="2 3">CBS 494.80</strain>
    </source>
</reference>
<sequence>MVPELSTWSVMIPSPGNHLSMICPTEISEKTERETFNETKASTREEQPISCFPKAIWIWPVDDNTTAKAIKGPCIVASGQEMLSGWFPEPLPTSIHVSYQETGPISLNEDYMTSATDINDDDRKICTANLPKHVMLLDRPSADGEIIDITTTKKYVFVCLLNPTSDGNNDPVVLDCAGSARDAEEAGGTIAVAPRGKVLQPILTDPGNPKANCDDLDGVNFGDGAVVPDQLREDAGGRASERRIVKYADATLQKLYEEKLVSYDLTRYANPDLQGPTAQARILFIETSGSESEDRPKATKKSRKTSAEKGKSAIETGANKGAGTGHVAQQGRLSSPRPRWSFAMRLLASDI</sequence>
<evidence type="ECO:0000313" key="2">
    <source>
        <dbReference type="EMBL" id="KAL2068538.1"/>
    </source>
</evidence>
<gene>
    <name evidence="2" type="ORF">VTL71DRAFT_14875</name>
</gene>
<proteinExistence type="predicted"/>
<dbReference type="Proteomes" id="UP001595075">
    <property type="component" value="Unassembled WGS sequence"/>
</dbReference>
<evidence type="ECO:0000256" key="1">
    <source>
        <dbReference type="SAM" id="MobiDB-lite"/>
    </source>
</evidence>
<organism evidence="2 3">
    <name type="scientific">Oculimacula yallundae</name>
    <dbReference type="NCBI Taxonomy" id="86028"/>
    <lineage>
        <taxon>Eukaryota</taxon>
        <taxon>Fungi</taxon>
        <taxon>Dikarya</taxon>
        <taxon>Ascomycota</taxon>
        <taxon>Pezizomycotina</taxon>
        <taxon>Leotiomycetes</taxon>
        <taxon>Helotiales</taxon>
        <taxon>Ploettnerulaceae</taxon>
        <taxon>Oculimacula</taxon>
    </lineage>
</organism>
<evidence type="ECO:0000313" key="3">
    <source>
        <dbReference type="Proteomes" id="UP001595075"/>
    </source>
</evidence>
<name>A0ABR4CF09_9HELO</name>
<dbReference type="EMBL" id="JAZHXI010000008">
    <property type="protein sequence ID" value="KAL2068538.1"/>
    <property type="molecule type" value="Genomic_DNA"/>
</dbReference>
<protein>
    <submittedName>
        <fullName evidence="2">Uncharacterized protein</fullName>
    </submittedName>
</protein>